<dbReference type="InterPro" id="IPR029048">
    <property type="entry name" value="HSP70_C_sf"/>
</dbReference>
<dbReference type="InterPro" id="IPR018181">
    <property type="entry name" value="Heat_shock_70_CS"/>
</dbReference>
<dbReference type="PANTHER" id="PTHR19375">
    <property type="entry name" value="HEAT SHOCK PROTEIN 70KDA"/>
    <property type="match status" value="1"/>
</dbReference>
<evidence type="ECO:0000256" key="8">
    <source>
        <dbReference type="RuleBase" id="RU003322"/>
    </source>
</evidence>
<feature type="compositionally biased region" description="Basic and acidic residues" evidence="9">
    <location>
        <begin position="616"/>
        <end position="625"/>
    </location>
</feature>
<sequence length="625" mass="67050">MARAVGIDLGTTNSVVSVLEGGEPTVITNAEGARTTPSVVAFAKNGEVLVGEVAKRQAVTNVDRTIRSVKRHMGTDWKVNLDGKDFNPQQMSAFILQKLKRDAESYLGEKVEDAVVTVPAYFNDAERQATKEAGEIAGLNVLRIVNEPTAAALAYGLEKEDQTILVFDLGGGTFDVSLLEIGDGVVEVKATNGDNHLGGDDWDQRVVDYLVKQFQSGHGVDLGKDKMALQRLREAAEKAKIELSSSTETTINLPYITASAEGPLHLDEKLTRAQFQQLTQDLLERTKTPFHNVMKDAGIQLSEIDHVVLVGGSTRMPAVAELVKELTGGKDANKGVNPDEVVAIGASLQAGVLKGEVKDVLLLDVTPLSLGIETKGGIMTKLIERNTTIPTKRSETFTTAEDNQPSVQIQVFQGEREIAAYNKKLGMFELTGLPPAPRNVPQIEVTFDIDANGIMHVAAKDLGTGKEQKMTVTGGSALPKDDIDRMMREAEQYADDDAKRRESAETRNQAEQLVYTTEKFLKDNEDKVPADTKSEVETAVEDLKEKLKGEDTAAIREASEKVAATSQKLGQALYADAQQAQSAGGPEAGAGAAGAGADAGKAQDDDVVDAEIVDDDQQKPKDGAA</sequence>
<dbReference type="SUPFAM" id="SSF53067">
    <property type="entry name" value="Actin-like ATPase domain"/>
    <property type="match status" value="2"/>
</dbReference>
<dbReference type="HAMAP" id="MF_00332">
    <property type="entry name" value="DnaK"/>
    <property type="match status" value="1"/>
</dbReference>
<dbReference type="CDD" id="cd10234">
    <property type="entry name" value="ASKHA_NBD_HSP70_DnaK-like"/>
    <property type="match status" value="1"/>
</dbReference>
<keyword evidence="4 7" id="KW-0067">ATP-binding</keyword>
<dbReference type="PROSITE" id="PS00329">
    <property type="entry name" value="HSP70_2"/>
    <property type="match status" value="1"/>
</dbReference>
<dbReference type="NCBIfam" id="TIGR02350">
    <property type="entry name" value="prok_dnaK"/>
    <property type="match status" value="1"/>
</dbReference>
<evidence type="ECO:0000256" key="1">
    <source>
        <dbReference type="ARBA" id="ARBA00007381"/>
    </source>
</evidence>
<evidence type="ECO:0000256" key="4">
    <source>
        <dbReference type="ARBA" id="ARBA00022840"/>
    </source>
</evidence>
<comment type="function">
    <text evidence="7">Acts as a chaperone.</text>
</comment>
<proteinExistence type="evidence at transcript level"/>
<feature type="compositionally biased region" description="Acidic residues" evidence="9">
    <location>
        <begin position="605"/>
        <end position="615"/>
    </location>
</feature>
<dbReference type="Gene3D" id="2.60.34.10">
    <property type="entry name" value="Substrate Binding Domain Of DNAk, Chain A, domain 1"/>
    <property type="match status" value="1"/>
</dbReference>
<feature type="modified residue" description="Phosphothreonine; by autocatalysis" evidence="7">
    <location>
        <position position="173"/>
    </location>
</feature>
<feature type="region of interest" description="Disordered" evidence="9">
    <location>
        <begin position="576"/>
        <end position="625"/>
    </location>
</feature>
<evidence type="ECO:0000256" key="6">
    <source>
        <dbReference type="ARBA" id="ARBA00023186"/>
    </source>
</evidence>
<dbReference type="Gene3D" id="3.30.420.40">
    <property type="match status" value="2"/>
</dbReference>
<keyword evidence="2 7" id="KW-0597">Phosphoprotein</keyword>
<dbReference type="InterPro" id="IPR013126">
    <property type="entry name" value="Hsp_70_fam"/>
</dbReference>
<evidence type="ECO:0000313" key="10">
    <source>
        <dbReference type="EMBL" id="MDJ1138329.1"/>
    </source>
</evidence>
<reference evidence="10 11" key="1">
    <citation type="submission" date="2023-05" db="EMBL/GenBank/DDBJ databases">
        <title>Streptantibioticus silvisoli sp. nov., acidotolerant actinomycetes 1 from pine litter.</title>
        <authorList>
            <person name="Swiecimska M."/>
            <person name="Golinska P."/>
            <person name="Sangal V."/>
            <person name="Wachnowicz B."/>
            <person name="Goodfellow M."/>
        </authorList>
    </citation>
    <scope>NUCLEOTIDE SEQUENCE [LARGE SCALE GENOMIC DNA]</scope>
    <source>
        <strain evidence="10 11">DSM 42109</strain>
    </source>
</reference>
<dbReference type="RefSeq" id="WP_274047291.1">
    <property type="nucleotide sequence ID" value="NZ_JANCPR020000082.1"/>
</dbReference>
<accession>A0ABT7AAH2</accession>
<protein>
    <recommendedName>
        <fullName evidence="7">Chaperone protein DnaK</fullName>
    </recommendedName>
    <alternativeName>
        <fullName evidence="7">HSP70</fullName>
    </alternativeName>
    <alternativeName>
        <fullName evidence="7">Heat shock 70 kDa protein</fullName>
    </alternativeName>
    <alternativeName>
        <fullName evidence="7">Heat shock protein 70</fullName>
    </alternativeName>
</protein>
<dbReference type="Pfam" id="PF00012">
    <property type="entry name" value="HSP70"/>
    <property type="match status" value="1"/>
</dbReference>
<dbReference type="Gene3D" id="3.90.640.10">
    <property type="entry name" value="Actin, Chain A, domain 4"/>
    <property type="match status" value="1"/>
</dbReference>
<evidence type="ECO:0000256" key="3">
    <source>
        <dbReference type="ARBA" id="ARBA00022741"/>
    </source>
</evidence>
<organism evidence="10 11">
    <name type="scientific">Streptomyces iconiensis</name>
    <dbReference type="NCBI Taxonomy" id="1384038"/>
    <lineage>
        <taxon>Bacteria</taxon>
        <taxon>Bacillati</taxon>
        <taxon>Actinomycetota</taxon>
        <taxon>Actinomycetes</taxon>
        <taxon>Kitasatosporales</taxon>
        <taxon>Streptomycetaceae</taxon>
        <taxon>Streptomyces</taxon>
    </lineage>
</organism>
<keyword evidence="5 7" id="KW-0346">Stress response</keyword>
<comment type="similarity">
    <text evidence="1 7 8">Belongs to the heat shock protein 70 family.</text>
</comment>
<evidence type="ECO:0000256" key="7">
    <source>
        <dbReference type="HAMAP-Rule" id="MF_00332"/>
    </source>
</evidence>
<dbReference type="PROSITE" id="PS01036">
    <property type="entry name" value="HSP70_3"/>
    <property type="match status" value="1"/>
</dbReference>
<evidence type="ECO:0000256" key="9">
    <source>
        <dbReference type="SAM" id="MobiDB-lite"/>
    </source>
</evidence>
<dbReference type="NCBIfam" id="NF001413">
    <property type="entry name" value="PRK00290.1"/>
    <property type="match status" value="1"/>
</dbReference>
<dbReference type="InterPro" id="IPR029047">
    <property type="entry name" value="HSP70_peptide-bd_sf"/>
</dbReference>
<keyword evidence="3 7" id="KW-0547">Nucleotide-binding</keyword>
<name>A0ABT7AAH2_9ACTN</name>
<comment type="caution">
    <text evidence="10">The sequence shown here is derived from an EMBL/GenBank/DDBJ whole genome shotgun (WGS) entry which is preliminary data.</text>
</comment>
<dbReference type="InterPro" id="IPR043129">
    <property type="entry name" value="ATPase_NBD"/>
</dbReference>
<keyword evidence="11" id="KW-1185">Reference proteome</keyword>
<evidence type="ECO:0000313" key="11">
    <source>
        <dbReference type="Proteomes" id="UP001214441"/>
    </source>
</evidence>
<comment type="induction">
    <text evidence="7">By stress conditions e.g. heat shock.</text>
</comment>
<evidence type="ECO:0000256" key="2">
    <source>
        <dbReference type="ARBA" id="ARBA00022553"/>
    </source>
</evidence>
<evidence type="ECO:0000256" key="5">
    <source>
        <dbReference type="ARBA" id="ARBA00023016"/>
    </source>
</evidence>
<gene>
    <name evidence="7 10" type="primary">dnaK</name>
    <name evidence="10" type="ORF">NMN56_041505</name>
</gene>
<dbReference type="Gene3D" id="1.20.1270.10">
    <property type="match status" value="1"/>
</dbReference>
<dbReference type="SUPFAM" id="SSF100934">
    <property type="entry name" value="Heat shock protein 70kD (HSP70), C-terminal subdomain"/>
    <property type="match status" value="1"/>
</dbReference>
<dbReference type="EMBL" id="JANCPR020000082">
    <property type="protein sequence ID" value="MDJ1138329.1"/>
    <property type="molecule type" value="Genomic_DNA"/>
</dbReference>
<dbReference type="PRINTS" id="PR00301">
    <property type="entry name" value="HEATSHOCK70"/>
</dbReference>
<dbReference type="InterPro" id="IPR012725">
    <property type="entry name" value="Chaperone_DnaK"/>
</dbReference>
<dbReference type="PROSITE" id="PS00297">
    <property type="entry name" value="HSP70_1"/>
    <property type="match status" value="1"/>
</dbReference>
<keyword evidence="6 7" id="KW-0143">Chaperone</keyword>
<dbReference type="Proteomes" id="UP001214441">
    <property type="component" value="Unassembled WGS sequence"/>
</dbReference>
<dbReference type="SUPFAM" id="SSF100920">
    <property type="entry name" value="Heat shock protein 70kD (HSP70), peptide-binding domain"/>
    <property type="match status" value="1"/>
</dbReference>